<dbReference type="EMBL" id="JAHUTI010050862">
    <property type="protein sequence ID" value="MED6248860.1"/>
    <property type="molecule type" value="Genomic_DNA"/>
</dbReference>
<feature type="non-terminal residue" evidence="2">
    <location>
        <position position="1"/>
    </location>
</feature>
<feature type="region of interest" description="Disordered" evidence="1">
    <location>
        <begin position="12"/>
        <end position="33"/>
    </location>
</feature>
<feature type="compositionally biased region" description="Low complexity" evidence="1">
    <location>
        <begin position="15"/>
        <end position="33"/>
    </location>
</feature>
<evidence type="ECO:0000313" key="3">
    <source>
        <dbReference type="Proteomes" id="UP001345963"/>
    </source>
</evidence>
<proteinExistence type="predicted"/>
<evidence type="ECO:0000313" key="2">
    <source>
        <dbReference type="EMBL" id="MED6248860.1"/>
    </source>
</evidence>
<sequence>LPAVLQQLKDVTAQLSSTSSSSSPGNPSGPFLGLTEEAKACNRYFDTIKDILVDGRHHNEEDQRTKGFNTKCNRLLIAPF</sequence>
<protein>
    <submittedName>
        <fullName evidence="2">Uncharacterized protein</fullName>
    </submittedName>
</protein>
<accession>A0ABU7BH17</accession>
<name>A0ABU7BH17_9TELE</name>
<keyword evidence="3" id="KW-1185">Reference proteome</keyword>
<evidence type="ECO:0000256" key="1">
    <source>
        <dbReference type="SAM" id="MobiDB-lite"/>
    </source>
</evidence>
<organism evidence="2 3">
    <name type="scientific">Ataeniobius toweri</name>
    <dbReference type="NCBI Taxonomy" id="208326"/>
    <lineage>
        <taxon>Eukaryota</taxon>
        <taxon>Metazoa</taxon>
        <taxon>Chordata</taxon>
        <taxon>Craniata</taxon>
        <taxon>Vertebrata</taxon>
        <taxon>Euteleostomi</taxon>
        <taxon>Actinopterygii</taxon>
        <taxon>Neopterygii</taxon>
        <taxon>Teleostei</taxon>
        <taxon>Neoteleostei</taxon>
        <taxon>Acanthomorphata</taxon>
        <taxon>Ovalentaria</taxon>
        <taxon>Atherinomorphae</taxon>
        <taxon>Cyprinodontiformes</taxon>
        <taxon>Goodeidae</taxon>
        <taxon>Ataeniobius</taxon>
    </lineage>
</organism>
<comment type="caution">
    <text evidence="2">The sequence shown here is derived from an EMBL/GenBank/DDBJ whole genome shotgun (WGS) entry which is preliminary data.</text>
</comment>
<gene>
    <name evidence="2" type="ORF">ATANTOWER_006147</name>
</gene>
<dbReference type="Proteomes" id="UP001345963">
    <property type="component" value="Unassembled WGS sequence"/>
</dbReference>
<reference evidence="2 3" key="1">
    <citation type="submission" date="2021-07" db="EMBL/GenBank/DDBJ databases">
        <authorList>
            <person name="Palmer J.M."/>
        </authorList>
    </citation>
    <scope>NUCLEOTIDE SEQUENCE [LARGE SCALE GENOMIC DNA]</scope>
    <source>
        <strain evidence="2 3">AT_MEX2019</strain>
        <tissue evidence="2">Muscle</tissue>
    </source>
</reference>